<dbReference type="OrthoDB" id="9778466at2"/>
<sequence length="354" mass="40830">MGKEWSEKQKKVQILLGKEATYKEAIKQLLELREEMFEQISQIVNGYPARAFYQMPFANVKGYHSKTLAYSIWHIFRIEDIVAHILIAGDDQIFVKGEYQKKIGSLIITTGNELQGQEIADFSQKLDIGALYEYAKEVMLSTNSILSQLEYSQMKKKYSDEDKKRLVESGCVSSAENAVWLIDYWCDKDINGLIKMPFSRHWIMHIEAMQRIKNKLCKMARKGVDPAAYCDHSCNHCFLGEWCGSCRTEYNVCSFATIFEDKRCPNAVCCIEKSIDGCYECSELENCTKGFYAPENNGAIEAKVQAMFIRKYGKEAFIEVEDKLHERFDFYKMQEILGQGIHEGLKILENELSK</sequence>
<dbReference type="EMBL" id="WSLF01000014">
    <property type="protein sequence ID" value="KAE9630660.1"/>
    <property type="molecule type" value="Genomic_DNA"/>
</dbReference>
<proteinExistence type="predicted"/>
<accession>A0A7C8HGE4</accession>
<organism evidence="1 2">
    <name type="scientific">Defluviitalea raffinosedens</name>
    <dbReference type="NCBI Taxonomy" id="1450156"/>
    <lineage>
        <taxon>Bacteria</taxon>
        <taxon>Bacillati</taxon>
        <taxon>Bacillota</taxon>
        <taxon>Clostridia</taxon>
        <taxon>Lachnospirales</taxon>
        <taxon>Defluviitaleaceae</taxon>
        <taxon>Defluviitalea</taxon>
    </lineage>
</organism>
<dbReference type="Proteomes" id="UP000483018">
    <property type="component" value="Unassembled WGS sequence"/>
</dbReference>
<evidence type="ECO:0000313" key="1">
    <source>
        <dbReference type="EMBL" id="KAE9630660.1"/>
    </source>
</evidence>
<gene>
    <name evidence="1" type="ORF">GND95_12115</name>
</gene>
<evidence type="ECO:0000313" key="2">
    <source>
        <dbReference type="Proteomes" id="UP000483018"/>
    </source>
</evidence>
<protein>
    <submittedName>
        <fullName evidence="1">DUF3795 domain-containing protein</fullName>
    </submittedName>
</protein>
<keyword evidence="2" id="KW-1185">Reference proteome</keyword>
<dbReference type="InterPro" id="IPR034660">
    <property type="entry name" value="DinB/YfiT-like"/>
</dbReference>
<comment type="caution">
    <text evidence="1">The sequence shown here is derived from an EMBL/GenBank/DDBJ whole genome shotgun (WGS) entry which is preliminary data.</text>
</comment>
<dbReference type="RefSeq" id="WP_158741418.1">
    <property type="nucleotide sequence ID" value="NZ_WSLF01000014.1"/>
</dbReference>
<dbReference type="AlphaFoldDB" id="A0A7C8HGE4"/>
<name>A0A7C8HGE4_9FIRM</name>
<dbReference type="Gene3D" id="1.20.120.450">
    <property type="entry name" value="dinb family like domain"/>
    <property type="match status" value="1"/>
</dbReference>
<reference evidence="1 2" key="1">
    <citation type="submission" date="2019-12" db="EMBL/GenBank/DDBJ databases">
        <title>Defluviitalea raffinosedens, isolated from a biogas fermenter, genome sequencing and characterization.</title>
        <authorList>
            <person name="Rettenmaier R."/>
            <person name="Schneider M."/>
            <person name="Neuhaus K."/>
            <person name="Liebl W."/>
            <person name="Zverlov V."/>
        </authorList>
    </citation>
    <scope>NUCLEOTIDE SEQUENCE [LARGE SCALE GENOMIC DNA]</scope>
    <source>
        <strain evidence="1 2">249c-K6</strain>
    </source>
</reference>